<comment type="caution">
    <text evidence="1">The sequence shown here is derived from an EMBL/GenBank/DDBJ whole genome shotgun (WGS) entry which is preliminary data.</text>
</comment>
<name>A0AAD7CTA4_MYCRO</name>
<protein>
    <submittedName>
        <fullName evidence="1">Uncharacterized protein</fullName>
    </submittedName>
</protein>
<keyword evidence="2" id="KW-1185">Reference proteome</keyword>
<evidence type="ECO:0000313" key="1">
    <source>
        <dbReference type="EMBL" id="KAJ7661808.1"/>
    </source>
</evidence>
<dbReference type="AlphaFoldDB" id="A0AAD7CTA4"/>
<gene>
    <name evidence="1" type="ORF">B0H17DRAFT_1212129</name>
</gene>
<dbReference type="Proteomes" id="UP001221757">
    <property type="component" value="Unassembled WGS sequence"/>
</dbReference>
<evidence type="ECO:0000313" key="2">
    <source>
        <dbReference type="Proteomes" id="UP001221757"/>
    </source>
</evidence>
<dbReference type="EMBL" id="JARKIE010000246">
    <property type="protein sequence ID" value="KAJ7661808.1"/>
    <property type="molecule type" value="Genomic_DNA"/>
</dbReference>
<sequence>MGNQILLVNLSVNQEAHKETTATEVGEQTWTYAGKALRRQRCRYLCLRRVETFHWRVGILRKELHRIMEGGATLPTDRGSSLRSLGKFEGKTEGPLMMMIHPQMEVETEGGAMDPRGHCQDEAMANVGLNLLEVEVQEAEVPPMTTAPELKTQIVPN</sequence>
<accession>A0AAD7CTA4</accession>
<proteinExistence type="predicted"/>
<reference evidence="1" key="1">
    <citation type="submission" date="2023-03" db="EMBL/GenBank/DDBJ databases">
        <title>Massive genome expansion in bonnet fungi (Mycena s.s.) driven by repeated elements and novel gene families across ecological guilds.</title>
        <authorList>
            <consortium name="Lawrence Berkeley National Laboratory"/>
            <person name="Harder C.B."/>
            <person name="Miyauchi S."/>
            <person name="Viragh M."/>
            <person name="Kuo A."/>
            <person name="Thoen E."/>
            <person name="Andreopoulos B."/>
            <person name="Lu D."/>
            <person name="Skrede I."/>
            <person name="Drula E."/>
            <person name="Henrissat B."/>
            <person name="Morin E."/>
            <person name="Kohler A."/>
            <person name="Barry K."/>
            <person name="LaButti K."/>
            <person name="Morin E."/>
            <person name="Salamov A."/>
            <person name="Lipzen A."/>
            <person name="Mereny Z."/>
            <person name="Hegedus B."/>
            <person name="Baldrian P."/>
            <person name="Stursova M."/>
            <person name="Weitz H."/>
            <person name="Taylor A."/>
            <person name="Grigoriev I.V."/>
            <person name="Nagy L.G."/>
            <person name="Martin F."/>
            <person name="Kauserud H."/>
        </authorList>
    </citation>
    <scope>NUCLEOTIDE SEQUENCE</scope>
    <source>
        <strain evidence="1">CBHHK067</strain>
    </source>
</reference>
<organism evidence="1 2">
    <name type="scientific">Mycena rosella</name>
    <name type="common">Pink bonnet</name>
    <name type="synonym">Agaricus rosellus</name>
    <dbReference type="NCBI Taxonomy" id="1033263"/>
    <lineage>
        <taxon>Eukaryota</taxon>
        <taxon>Fungi</taxon>
        <taxon>Dikarya</taxon>
        <taxon>Basidiomycota</taxon>
        <taxon>Agaricomycotina</taxon>
        <taxon>Agaricomycetes</taxon>
        <taxon>Agaricomycetidae</taxon>
        <taxon>Agaricales</taxon>
        <taxon>Marasmiineae</taxon>
        <taxon>Mycenaceae</taxon>
        <taxon>Mycena</taxon>
    </lineage>
</organism>